<evidence type="ECO:0000313" key="3">
    <source>
        <dbReference type="Proteomes" id="UP001165541"/>
    </source>
</evidence>
<gene>
    <name evidence="2" type="ORF">M8A51_08350</name>
</gene>
<feature type="domain" description="N-acetyltransferase" evidence="1">
    <location>
        <begin position="22"/>
        <end position="180"/>
    </location>
</feature>
<organism evidence="2 3">
    <name type="scientific">Caldimonas mangrovi</name>
    <dbReference type="NCBI Taxonomy" id="2944811"/>
    <lineage>
        <taxon>Bacteria</taxon>
        <taxon>Pseudomonadati</taxon>
        <taxon>Pseudomonadota</taxon>
        <taxon>Betaproteobacteria</taxon>
        <taxon>Burkholderiales</taxon>
        <taxon>Sphaerotilaceae</taxon>
        <taxon>Caldimonas</taxon>
    </lineage>
</organism>
<accession>A0ABT0YLD0</accession>
<dbReference type="Gene3D" id="3.40.630.30">
    <property type="match status" value="1"/>
</dbReference>
<dbReference type="InterPro" id="IPR051531">
    <property type="entry name" value="N-acetyltransferase"/>
</dbReference>
<dbReference type="SUPFAM" id="SSF55729">
    <property type="entry name" value="Acyl-CoA N-acyltransferases (Nat)"/>
    <property type="match status" value="1"/>
</dbReference>
<dbReference type="Pfam" id="PF13302">
    <property type="entry name" value="Acetyltransf_3"/>
    <property type="match status" value="1"/>
</dbReference>
<comment type="caution">
    <text evidence="2">The sequence shown here is derived from an EMBL/GenBank/DDBJ whole genome shotgun (WGS) entry which is preliminary data.</text>
</comment>
<dbReference type="PANTHER" id="PTHR43792:SF1">
    <property type="entry name" value="N-ACETYLTRANSFERASE DOMAIN-CONTAINING PROTEIN"/>
    <property type="match status" value="1"/>
</dbReference>
<reference evidence="2" key="1">
    <citation type="submission" date="2022-05" db="EMBL/GenBank/DDBJ databases">
        <title>Schlegelella sp. nov., isolated from mangrove soil.</title>
        <authorList>
            <person name="Liu Y."/>
            <person name="Ge X."/>
            <person name="Liu W."/>
        </authorList>
    </citation>
    <scope>NUCLEOTIDE SEQUENCE</scope>
    <source>
        <strain evidence="2">S2-27</strain>
    </source>
</reference>
<name>A0ABT0YLD0_9BURK</name>
<keyword evidence="3" id="KW-1185">Reference proteome</keyword>
<dbReference type="PANTHER" id="PTHR43792">
    <property type="entry name" value="GNAT FAMILY, PUTATIVE (AFU_ORTHOLOGUE AFUA_3G00765)-RELATED-RELATED"/>
    <property type="match status" value="1"/>
</dbReference>
<dbReference type="InterPro" id="IPR016181">
    <property type="entry name" value="Acyl_CoA_acyltransferase"/>
</dbReference>
<evidence type="ECO:0000313" key="2">
    <source>
        <dbReference type="EMBL" id="MCM5679541.1"/>
    </source>
</evidence>
<dbReference type="RefSeq" id="WP_251777747.1">
    <property type="nucleotide sequence ID" value="NZ_JAMKFE010000004.1"/>
</dbReference>
<dbReference type="EMBL" id="JAMKFE010000004">
    <property type="protein sequence ID" value="MCM5679541.1"/>
    <property type="molecule type" value="Genomic_DNA"/>
</dbReference>
<dbReference type="PROSITE" id="PS51186">
    <property type="entry name" value="GNAT"/>
    <property type="match status" value="1"/>
</dbReference>
<dbReference type="Proteomes" id="UP001165541">
    <property type="component" value="Unassembled WGS sequence"/>
</dbReference>
<dbReference type="InterPro" id="IPR000182">
    <property type="entry name" value="GNAT_dom"/>
</dbReference>
<sequence>MTSAAWVPPAVQPPIEFTTGRLRLRRWQDEDRAAFAALNADPHVMAFFPSTLSREQSDAVVDRLQAHFARHGWGFWAAELKATAQFIGFVGLNVPAAQLPCSPCVEIGWRLARAHWGQGYATEAARAALRVGFDRLALDEIVSFTALANLRSQAVMERLGMRRDAQTFEHPAVPAGHALREHCLYRLRRGWRPAQQ</sequence>
<protein>
    <submittedName>
        <fullName evidence="2">GNAT family N-acetyltransferase</fullName>
    </submittedName>
</protein>
<evidence type="ECO:0000259" key="1">
    <source>
        <dbReference type="PROSITE" id="PS51186"/>
    </source>
</evidence>
<proteinExistence type="predicted"/>